<evidence type="ECO:0000313" key="4">
    <source>
        <dbReference type="Proteomes" id="UP000546031"/>
    </source>
</evidence>
<proteinExistence type="predicted"/>
<feature type="region of interest" description="Disordered" evidence="1">
    <location>
        <begin position="23"/>
        <end position="54"/>
    </location>
</feature>
<reference evidence="3 4" key="1">
    <citation type="submission" date="2020-06" db="EMBL/GenBank/DDBJ databases">
        <title>Altererythrobacter lutimaris sp. nov., a marine bacterium isolated from a tidal flat.</title>
        <authorList>
            <person name="Kim D."/>
            <person name="Yoo Y."/>
            <person name="Kim J.-J."/>
        </authorList>
    </citation>
    <scope>NUCLEOTIDE SEQUENCE [LARGE SCALE GENOMIC DNA]</scope>
    <source>
        <strain evidence="3 4">JGD-16</strain>
    </source>
</reference>
<gene>
    <name evidence="3" type="ORF">HUO12_08190</name>
</gene>
<feature type="region of interest" description="Disordered" evidence="1">
    <location>
        <begin position="324"/>
        <end position="346"/>
    </location>
</feature>
<evidence type="ECO:0000256" key="1">
    <source>
        <dbReference type="SAM" id="MobiDB-lite"/>
    </source>
</evidence>
<dbReference type="AlphaFoldDB" id="A0A850HDP7"/>
<dbReference type="EMBL" id="JABWTA010000001">
    <property type="protein sequence ID" value="NVE94878.1"/>
    <property type="molecule type" value="Genomic_DNA"/>
</dbReference>
<accession>A0A850HDP7</accession>
<comment type="caution">
    <text evidence="3">The sequence shown here is derived from an EMBL/GenBank/DDBJ whole genome shotgun (WGS) entry which is preliminary data.</text>
</comment>
<dbReference type="Proteomes" id="UP000546031">
    <property type="component" value="Unassembled WGS sequence"/>
</dbReference>
<organism evidence="3 4">
    <name type="scientific">Altererythrobacter lutimaris</name>
    <dbReference type="NCBI Taxonomy" id="2743979"/>
    <lineage>
        <taxon>Bacteria</taxon>
        <taxon>Pseudomonadati</taxon>
        <taxon>Pseudomonadota</taxon>
        <taxon>Alphaproteobacteria</taxon>
        <taxon>Sphingomonadales</taxon>
        <taxon>Erythrobacteraceae</taxon>
        <taxon>Altererythrobacter</taxon>
    </lineage>
</organism>
<keyword evidence="2" id="KW-0732">Signal</keyword>
<evidence type="ECO:0000256" key="2">
    <source>
        <dbReference type="SAM" id="SignalP"/>
    </source>
</evidence>
<feature type="chain" id="PRO_5032685798" evidence="2">
    <location>
        <begin position="24"/>
        <end position="614"/>
    </location>
</feature>
<feature type="compositionally biased region" description="Polar residues" evidence="1">
    <location>
        <begin position="137"/>
        <end position="151"/>
    </location>
</feature>
<feature type="region of interest" description="Disordered" evidence="1">
    <location>
        <begin position="96"/>
        <end position="172"/>
    </location>
</feature>
<name>A0A850HDP7_9SPHN</name>
<sequence>MKAKTALSASVLAIAAFATPLAAQDEQAEEETAEEIAAEEASAAESGEFEKDGELSVSEAAVYGGTGYAIYRGVRAPVNANKMPTRTLTTDQIRDVNANRAPNAGRGYYSGSPNPVDRGPHRAADVVNARDAAGSPRNIQTLESPAGNGTNRAAIGNGSALDDLDTRGQSAQRARANAIAGSADDMARVDTHGRLAQQIRANRAVSPSGTTTLASPETMGARAQAARANAIGGAADDLARLEARGNAAQRPRANAFGGSADELARLEARGNAAQRPRANAIGGTADDLARLDANGARAQNTRFNRVGSTANLDTLARQGRFAQDARGRGLGNASNPALEARGNAARNTRFQARNVNAAARGGSGFERAMQGRVGPEGTSRLIGQGDAAQAARGRIVNEGQLARNINAQGGDIGRLNQAGRSAQVRHTSGIPRGAPTPATGVAKPAGRLGKVSKFGSNMAKGAVVGIAATESVKALTGAEMDDPLATGFRYGSAIFDKDVTMGDVARDRWEHHKSNFRKIGETLTTKGKLKENMRNYGADKREKIGSATGMELHAMRDTQQRYADALKGSDKLKNLGQVAGDRAQHHWGNTKKVGSKIGCGIGNIFRKKENDKDC</sequence>
<feature type="signal peptide" evidence="2">
    <location>
        <begin position="1"/>
        <end position="23"/>
    </location>
</feature>
<keyword evidence="4" id="KW-1185">Reference proteome</keyword>
<protein>
    <submittedName>
        <fullName evidence="3">Uncharacterized protein</fullName>
    </submittedName>
</protein>
<feature type="compositionally biased region" description="Acidic residues" evidence="1">
    <location>
        <begin position="26"/>
        <end position="38"/>
    </location>
</feature>
<evidence type="ECO:0000313" key="3">
    <source>
        <dbReference type="EMBL" id="NVE94878.1"/>
    </source>
</evidence>